<evidence type="ECO:0000313" key="2">
    <source>
        <dbReference type="Proteomes" id="UP000295781"/>
    </source>
</evidence>
<dbReference type="NCBIfam" id="TIGR02574">
    <property type="entry name" value="stabl_TIGR02574"/>
    <property type="match status" value="1"/>
</dbReference>
<organism evidence="1 2">
    <name type="scientific">Sorangium cellulosum</name>
    <name type="common">Polyangium cellulosum</name>
    <dbReference type="NCBI Taxonomy" id="56"/>
    <lineage>
        <taxon>Bacteria</taxon>
        <taxon>Pseudomonadati</taxon>
        <taxon>Myxococcota</taxon>
        <taxon>Polyangia</taxon>
        <taxon>Polyangiales</taxon>
        <taxon>Polyangiaceae</taxon>
        <taxon>Sorangium</taxon>
    </lineage>
</organism>
<name>A0A4P2Q5P7_SORCE</name>
<dbReference type="EMBL" id="CP012670">
    <property type="protein sequence ID" value="AUX24406.1"/>
    <property type="molecule type" value="Genomic_DNA"/>
</dbReference>
<dbReference type="Proteomes" id="UP000295781">
    <property type="component" value="Chromosome"/>
</dbReference>
<dbReference type="InterPro" id="IPR013406">
    <property type="entry name" value="CHP02574_addiction_mod"/>
</dbReference>
<proteinExistence type="predicted"/>
<dbReference type="Pfam" id="PF09720">
    <property type="entry name" value="Unstab_antitox"/>
    <property type="match status" value="1"/>
</dbReference>
<evidence type="ECO:0008006" key="3">
    <source>
        <dbReference type="Google" id="ProtNLM"/>
    </source>
</evidence>
<sequence>MTVPRRVARRRRRSLLTAATRRCAAAGPWGILLTTERVIQNPPPGFDELTVNEQIEYVQALWERIAAREDDVPVPEWHSAELGRRLADYEAAPDAGRSWGEVEADLRASLATG</sequence>
<reference evidence="1 2" key="1">
    <citation type="submission" date="2015-09" db="EMBL/GenBank/DDBJ databases">
        <title>Sorangium comparison.</title>
        <authorList>
            <person name="Zaburannyi N."/>
            <person name="Bunk B."/>
            <person name="Overmann J."/>
            <person name="Mueller R."/>
        </authorList>
    </citation>
    <scope>NUCLEOTIDE SEQUENCE [LARGE SCALE GENOMIC DNA]</scope>
    <source>
        <strain evidence="1 2">So ceGT47</strain>
    </source>
</reference>
<protein>
    <recommendedName>
        <fullName evidence="3">Addiction module protein</fullName>
    </recommendedName>
</protein>
<evidence type="ECO:0000313" key="1">
    <source>
        <dbReference type="EMBL" id="AUX24406.1"/>
    </source>
</evidence>
<gene>
    <name evidence="1" type="ORF">SOCEGT47_049430</name>
</gene>
<dbReference type="AlphaFoldDB" id="A0A4P2Q5P7"/>
<accession>A0A4P2Q5P7</accession>